<gene>
    <name evidence="1" type="ORF">MPH_04950</name>
</gene>
<sequence length="157" mass="17798">MAGVLVFENRVFIPGRLLPKNVPESLFGPGCLFYQDSNMSFKYCKGWLIPLRVETGGRKKVCILLRMCPRWYSSRQECAYCFFFEKFRLFFNVYLLFGNVYSGFDGSFKENDGISCLAMCSCTVVYPQAEGRAENTVYIRAPTLFASSLTGSGPCKD</sequence>
<dbReference type="Proteomes" id="UP000007129">
    <property type="component" value="Unassembled WGS sequence"/>
</dbReference>
<accession>K2RSU6</accession>
<dbReference type="AlphaFoldDB" id="K2RSU6"/>
<evidence type="ECO:0000313" key="2">
    <source>
        <dbReference type="Proteomes" id="UP000007129"/>
    </source>
</evidence>
<reference evidence="1 2" key="1">
    <citation type="journal article" date="2012" name="BMC Genomics">
        <title>Tools to kill: Genome of one of the most destructive plant pathogenic fungi Macrophomina phaseolina.</title>
        <authorList>
            <person name="Islam M.S."/>
            <person name="Haque M.S."/>
            <person name="Islam M.M."/>
            <person name="Emdad E.M."/>
            <person name="Halim A."/>
            <person name="Hossen Q.M.M."/>
            <person name="Hossain M.Z."/>
            <person name="Ahmed B."/>
            <person name="Rahim S."/>
            <person name="Rahman M.S."/>
            <person name="Alam M.M."/>
            <person name="Hou S."/>
            <person name="Wan X."/>
            <person name="Saito J.A."/>
            <person name="Alam M."/>
        </authorList>
    </citation>
    <scope>NUCLEOTIDE SEQUENCE [LARGE SCALE GENOMIC DNA]</scope>
    <source>
        <strain evidence="1 2">MS6</strain>
    </source>
</reference>
<protein>
    <submittedName>
        <fullName evidence="1">Uncharacterized protein</fullName>
    </submittedName>
</protein>
<evidence type="ECO:0000313" key="1">
    <source>
        <dbReference type="EMBL" id="EKG17818.1"/>
    </source>
</evidence>
<dbReference type="VEuPathDB" id="FungiDB:MPH_04950"/>
<dbReference type="HOGENOM" id="CLU_1678240_0_0_1"/>
<organism evidence="1 2">
    <name type="scientific">Macrophomina phaseolina (strain MS6)</name>
    <name type="common">Charcoal rot fungus</name>
    <dbReference type="NCBI Taxonomy" id="1126212"/>
    <lineage>
        <taxon>Eukaryota</taxon>
        <taxon>Fungi</taxon>
        <taxon>Dikarya</taxon>
        <taxon>Ascomycota</taxon>
        <taxon>Pezizomycotina</taxon>
        <taxon>Dothideomycetes</taxon>
        <taxon>Dothideomycetes incertae sedis</taxon>
        <taxon>Botryosphaeriales</taxon>
        <taxon>Botryosphaeriaceae</taxon>
        <taxon>Macrophomina</taxon>
    </lineage>
</organism>
<comment type="caution">
    <text evidence="1">The sequence shown here is derived from an EMBL/GenBank/DDBJ whole genome shotgun (WGS) entry which is preliminary data.</text>
</comment>
<dbReference type="InParanoid" id="K2RSU6"/>
<name>K2RSU6_MACPH</name>
<dbReference type="EMBL" id="AHHD01000223">
    <property type="protein sequence ID" value="EKG17818.1"/>
    <property type="molecule type" value="Genomic_DNA"/>
</dbReference>
<proteinExistence type="predicted"/>